<dbReference type="Gene3D" id="3.90.580.10">
    <property type="entry name" value="Zinc finger, CHC2-type domain"/>
    <property type="match status" value="1"/>
</dbReference>
<accession>K1TUI1</accession>
<dbReference type="GO" id="GO:0005737">
    <property type="term" value="C:cytoplasm"/>
    <property type="evidence" value="ECO:0007669"/>
    <property type="project" value="TreeGrafter"/>
</dbReference>
<protein>
    <submittedName>
        <fullName evidence="5">DNA primase (Bacterial type)</fullName>
    </submittedName>
</protein>
<dbReference type="EMBL" id="AJWY01003021">
    <property type="protein sequence ID" value="EKC76622.1"/>
    <property type="molecule type" value="Genomic_DNA"/>
</dbReference>
<proteinExistence type="predicted"/>
<dbReference type="InterPro" id="IPR002694">
    <property type="entry name" value="Znf_CHC2"/>
</dbReference>
<comment type="caution">
    <text evidence="5">The sequence shown here is derived from an EMBL/GenBank/DDBJ whole genome shotgun (WGS) entry which is preliminary data.</text>
</comment>
<evidence type="ECO:0000313" key="5">
    <source>
        <dbReference type="EMBL" id="EKC76622.1"/>
    </source>
</evidence>
<dbReference type="GO" id="GO:0006269">
    <property type="term" value="P:DNA replication, synthesis of primer"/>
    <property type="evidence" value="ECO:0007669"/>
    <property type="project" value="TreeGrafter"/>
</dbReference>
<gene>
    <name evidence="5" type="ORF">LEA_04608</name>
</gene>
<dbReference type="Pfam" id="PF01807">
    <property type="entry name" value="Zn_ribbon_DnaG"/>
    <property type="match status" value="1"/>
</dbReference>
<keyword evidence="3" id="KW-0862">Zinc</keyword>
<dbReference type="GO" id="GO:0008270">
    <property type="term" value="F:zinc ion binding"/>
    <property type="evidence" value="ECO:0007669"/>
    <property type="project" value="UniProtKB-KW"/>
</dbReference>
<keyword evidence="1" id="KW-0479">Metal-binding</keyword>
<sequence>MNVFEAVKQSVTTRQAASFYGIRVGRNGMVCCPFHNDRTPSMKVDSRFYCFGCGASGDVIDFAALLHGLGKREAAVRLAEDFGVS</sequence>
<evidence type="ECO:0000256" key="1">
    <source>
        <dbReference type="ARBA" id="ARBA00022723"/>
    </source>
</evidence>
<dbReference type="SMART" id="SM00400">
    <property type="entry name" value="ZnF_CHCC"/>
    <property type="match status" value="1"/>
</dbReference>
<dbReference type="InterPro" id="IPR036977">
    <property type="entry name" value="DNA_primase_Znf_CHC2"/>
</dbReference>
<dbReference type="AlphaFoldDB" id="K1TUI1"/>
<dbReference type="SUPFAM" id="SSF57783">
    <property type="entry name" value="Zinc beta-ribbon"/>
    <property type="match status" value="1"/>
</dbReference>
<feature type="domain" description="Zinc finger CHC2-type" evidence="4">
    <location>
        <begin position="29"/>
        <end position="79"/>
    </location>
</feature>
<dbReference type="GO" id="GO:0003677">
    <property type="term" value="F:DNA binding"/>
    <property type="evidence" value="ECO:0007669"/>
    <property type="project" value="InterPro"/>
</dbReference>
<reference evidence="5" key="1">
    <citation type="journal article" date="2013" name="Environ. Microbiol.">
        <title>Microbiota from the distal guts of lean and obese adolescents exhibit partial functional redundancy besides clear differences in community structure.</title>
        <authorList>
            <person name="Ferrer M."/>
            <person name="Ruiz A."/>
            <person name="Lanza F."/>
            <person name="Haange S.B."/>
            <person name="Oberbach A."/>
            <person name="Till H."/>
            <person name="Bargiela R."/>
            <person name="Campoy C."/>
            <person name="Segura M.T."/>
            <person name="Richter M."/>
            <person name="von Bergen M."/>
            <person name="Seifert J."/>
            <person name="Suarez A."/>
        </authorList>
    </citation>
    <scope>NUCLEOTIDE SEQUENCE</scope>
</reference>
<dbReference type="PANTHER" id="PTHR30313:SF2">
    <property type="entry name" value="DNA PRIMASE"/>
    <property type="match status" value="1"/>
</dbReference>
<dbReference type="InterPro" id="IPR050219">
    <property type="entry name" value="DnaG_primase"/>
</dbReference>
<keyword evidence="2" id="KW-0863">Zinc-finger</keyword>
<feature type="non-terminal residue" evidence="5">
    <location>
        <position position="85"/>
    </location>
</feature>
<organism evidence="5">
    <name type="scientific">human gut metagenome</name>
    <dbReference type="NCBI Taxonomy" id="408170"/>
    <lineage>
        <taxon>unclassified sequences</taxon>
        <taxon>metagenomes</taxon>
        <taxon>organismal metagenomes</taxon>
    </lineage>
</organism>
<dbReference type="GO" id="GO:0003899">
    <property type="term" value="F:DNA-directed RNA polymerase activity"/>
    <property type="evidence" value="ECO:0007669"/>
    <property type="project" value="InterPro"/>
</dbReference>
<evidence type="ECO:0000256" key="2">
    <source>
        <dbReference type="ARBA" id="ARBA00022771"/>
    </source>
</evidence>
<name>K1TUI1_9ZZZZ</name>
<dbReference type="PANTHER" id="PTHR30313">
    <property type="entry name" value="DNA PRIMASE"/>
    <property type="match status" value="1"/>
</dbReference>
<evidence type="ECO:0000259" key="4">
    <source>
        <dbReference type="SMART" id="SM00400"/>
    </source>
</evidence>
<evidence type="ECO:0000256" key="3">
    <source>
        <dbReference type="ARBA" id="ARBA00022833"/>
    </source>
</evidence>